<accession>A0A1X0P5V7</accession>
<dbReference type="GO" id="GO:0006487">
    <property type="term" value="P:protein N-linked glycosylation"/>
    <property type="evidence" value="ECO:0007669"/>
    <property type="project" value="TreeGrafter"/>
</dbReference>
<dbReference type="Gene3D" id="3.40.50.2000">
    <property type="entry name" value="Glycogen Phosphorylase B"/>
    <property type="match status" value="1"/>
</dbReference>
<dbReference type="CDD" id="cd03806">
    <property type="entry name" value="GT4_ALG11-like"/>
    <property type="match status" value="1"/>
</dbReference>
<keyword evidence="9" id="KW-1133">Transmembrane helix</keyword>
<evidence type="ECO:0000256" key="12">
    <source>
        <dbReference type="RuleBase" id="RU367051"/>
    </source>
</evidence>
<evidence type="ECO:0000313" key="17">
    <source>
        <dbReference type="Proteomes" id="UP000192257"/>
    </source>
</evidence>
<dbReference type="GO" id="GO:0005789">
    <property type="term" value="C:endoplasmic reticulum membrane"/>
    <property type="evidence" value="ECO:0007669"/>
    <property type="project" value="UniProtKB-SubCell"/>
</dbReference>
<evidence type="ECO:0000256" key="11">
    <source>
        <dbReference type="ARBA" id="ARBA00045065"/>
    </source>
</evidence>
<dbReference type="PANTHER" id="PTHR45919:SF1">
    <property type="entry name" value="GDP-MAN:MAN(3)GLCNAC(2)-PP-DOL ALPHA-1,2-MANNOSYLTRANSFERASE"/>
    <property type="match status" value="1"/>
</dbReference>
<keyword evidence="10" id="KW-0472">Membrane</keyword>
<keyword evidence="17" id="KW-1185">Reference proteome</keyword>
<evidence type="ECO:0000256" key="8">
    <source>
        <dbReference type="ARBA" id="ARBA00022824"/>
    </source>
</evidence>
<evidence type="ECO:0000256" key="4">
    <source>
        <dbReference type="ARBA" id="ARBA00022018"/>
    </source>
</evidence>
<evidence type="ECO:0000256" key="2">
    <source>
        <dbReference type="ARBA" id="ARBA00004922"/>
    </source>
</evidence>
<evidence type="ECO:0000256" key="7">
    <source>
        <dbReference type="ARBA" id="ARBA00022692"/>
    </source>
</evidence>
<keyword evidence="7" id="KW-0812">Transmembrane</keyword>
<dbReference type="InterPro" id="IPR038013">
    <property type="entry name" value="ALG11"/>
</dbReference>
<comment type="catalytic activity">
    <reaction evidence="11 12">
        <text>an alpha-D-Man-(1-&gt;3)-[alpha-D-Man-(1-&gt;6)]-beta-D-Man-(1-&gt;4)-beta-D-GlcNAc-(1-&gt;4)-alpha-D-GlcNAc-diphospho-di-trans,poly-cis-dolichol + 2 GDP-alpha-D-mannose = an alpha-D-Man-(1-&gt;2)-alpha-D-Man-(1-&gt;2)-alpha-D-Man-(1-&gt;3)-[alpha-D-Man-(1-&gt;6)]-beta-D-Man-(1-&gt;4)-beta-D-GlcNAc-(1-&gt;4)-alpha-D-GlcNAc-diphospho-di-trans,poly-cis-dolichol + 2 GDP + 2 H(+)</text>
        <dbReference type="Rhea" id="RHEA:29523"/>
        <dbReference type="Rhea" id="RHEA-COMP:19515"/>
        <dbReference type="Rhea" id="RHEA-COMP:19516"/>
        <dbReference type="ChEBI" id="CHEBI:15378"/>
        <dbReference type="ChEBI" id="CHEBI:57527"/>
        <dbReference type="ChEBI" id="CHEBI:58189"/>
        <dbReference type="ChEBI" id="CHEBI:132511"/>
        <dbReference type="ChEBI" id="CHEBI:132515"/>
        <dbReference type="EC" id="2.4.1.131"/>
    </reaction>
    <physiologicalReaction direction="left-to-right" evidence="11 12">
        <dbReference type="Rhea" id="RHEA:29524"/>
    </physiologicalReaction>
</comment>
<dbReference type="OrthoDB" id="2276068at2759"/>
<dbReference type="UniPathway" id="UPA00378"/>
<comment type="similarity">
    <text evidence="12">Belongs to the glycosyltransferase group 1 family. Glycosyltransferase 4 subfamily.</text>
</comment>
<sequence length="476" mass="53789">MLTAAIVTISILFCSLIAVIAVRARRGKQQFPSNTVGFLHPSAAAGGGGERVLWIAIDALQQDDTQRGIDRRYVLYCTNIGSKGNSNSSIGASKEEQLADIVYRQFHIRLQKPLEVIFLRREVTRWLDGTQYPFLTLILQTVCGGILLFYETCIVNSITPIVIESVGIPGIYPLLSLFANVRIITYTHYPVITSIMTQRVESGEKRFNNRGILARYHILRKAKVLYYKAFARFYWWLGQFPVLVLTNSHWTKGHIDQLWKSKVSALLYPSCAVSHLEKLRKLPEERNNTIVSVGQFRPEKNHLLQLLAFHRALPRLPSDARLIMVGGARSAEDQKRADDIVLEAEKRGISDRVEVRVGAPFAEVGELLSTCCIGLHTMEDEHFGIVLVEYIASGCIPLGHNSGGVCLDIITSPDVGFLAKDEAEYADRMVEIFKMKTENPRMYETFQERGLNVIKRFSDESFRENFMEAIRPHLTT</sequence>
<gene>
    <name evidence="16" type="ORF">TM35_000041530</name>
</gene>
<evidence type="ECO:0000259" key="14">
    <source>
        <dbReference type="Pfam" id="PF00534"/>
    </source>
</evidence>
<keyword evidence="8 12" id="KW-0256">Endoplasmic reticulum</keyword>
<comment type="caution">
    <text evidence="16">The sequence shown here is derived from an EMBL/GenBank/DDBJ whole genome shotgun (WGS) entry which is preliminary data.</text>
</comment>
<evidence type="ECO:0000256" key="13">
    <source>
        <dbReference type="SAM" id="SignalP"/>
    </source>
</evidence>
<dbReference type="EC" id="2.4.1.131" evidence="3 12"/>
<dbReference type="FunFam" id="3.40.50.2000:FF:000256">
    <property type="entry name" value="GDP-Man:Man(3)GlcNAc(2)-PP-Dol alpha-1,2-mannosyltransferase"/>
    <property type="match status" value="1"/>
</dbReference>
<dbReference type="Pfam" id="PF15924">
    <property type="entry name" value="ALG11_N"/>
    <property type="match status" value="1"/>
</dbReference>
<keyword evidence="13" id="KW-0732">Signal</keyword>
<dbReference type="STRING" id="67003.A0A1X0P5V7"/>
<evidence type="ECO:0000259" key="15">
    <source>
        <dbReference type="Pfam" id="PF15924"/>
    </source>
</evidence>
<dbReference type="GeneID" id="39982127"/>
<dbReference type="Proteomes" id="UP000192257">
    <property type="component" value="Unassembled WGS sequence"/>
</dbReference>
<evidence type="ECO:0000313" key="16">
    <source>
        <dbReference type="EMBL" id="ORC91939.1"/>
    </source>
</evidence>
<comment type="pathway">
    <text evidence="2 12">Protein modification; protein glycosylation.</text>
</comment>
<dbReference type="PANTHER" id="PTHR45919">
    <property type="entry name" value="GDP-MAN:MAN(3)GLCNAC(2)-PP-DOL ALPHA-1,2-MANNOSYLTRANSFERASE"/>
    <property type="match status" value="1"/>
</dbReference>
<feature type="signal peptide" evidence="13">
    <location>
        <begin position="1"/>
        <end position="24"/>
    </location>
</feature>
<keyword evidence="6 12" id="KW-0808">Transferase</keyword>
<feature type="domain" description="ALG11 mannosyltransferase N-terminal" evidence="15">
    <location>
        <begin position="34"/>
        <end position="259"/>
    </location>
</feature>
<evidence type="ECO:0000256" key="6">
    <source>
        <dbReference type="ARBA" id="ARBA00022679"/>
    </source>
</evidence>
<name>A0A1X0P5V7_9TRYP</name>
<dbReference type="EMBL" id="NBCO01000004">
    <property type="protein sequence ID" value="ORC91939.1"/>
    <property type="molecule type" value="Genomic_DNA"/>
</dbReference>
<dbReference type="InterPro" id="IPR031814">
    <property type="entry name" value="ALG11_N"/>
</dbReference>
<dbReference type="RefSeq" id="XP_028886005.1">
    <property type="nucleotide sequence ID" value="XM_029022347.1"/>
</dbReference>
<dbReference type="SUPFAM" id="SSF53756">
    <property type="entry name" value="UDP-Glycosyltransferase/glycogen phosphorylase"/>
    <property type="match status" value="1"/>
</dbReference>
<reference evidence="16 17" key="1">
    <citation type="submission" date="2017-03" db="EMBL/GenBank/DDBJ databases">
        <title>An alternative strategy for trypanosome survival in the mammalian bloodstream revealed through genome and transcriptome analysis of the ubiquitous bovine parasite Trypanosoma (Megatrypanum) theileri.</title>
        <authorList>
            <person name="Kelly S."/>
            <person name="Ivens A."/>
            <person name="Mott A."/>
            <person name="O'Neill E."/>
            <person name="Emms D."/>
            <person name="Macleod O."/>
            <person name="Voorheis P."/>
            <person name="Matthews J."/>
            <person name="Matthews K."/>
            <person name="Carrington M."/>
        </authorList>
    </citation>
    <scope>NUCLEOTIDE SEQUENCE [LARGE SCALE GENOMIC DNA]</scope>
    <source>
        <strain evidence="16">Edinburgh</strain>
    </source>
</reference>
<proteinExistence type="inferred from homology"/>
<comment type="subcellular location">
    <subcellularLocation>
        <location evidence="1">Endoplasmic reticulum membrane</location>
        <topology evidence="1">Single-pass membrane protein</topology>
    </subcellularLocation>
</comment>
<organism evidence="16 17">
    <name type="scientific">Trypanosoma theileri</name>
    <dbReference type="NCBI Taxonomy" id="67003"/>
    <lineage>
        <taxon>Eukaryota</taxon>
        <taxon>Discoba</taxon>
        <taxon>Euglenozoa</taxon>
        <taxon>Kinetoplastea</taxon>
        <taxon>Metakinetoplastina</taxon>
        <taxon>Trypanosomatida</taxon>
        <taxon>Trypanosomatidae</taxon>
        <taxon>Trypanosoma</taxon>
    </lineage>
</organism>
<comment type="function">
    <text evidence="12">GDP-Man:Man(3)GlcNAc(2)-PP-Dol alpha-1,2-mannosyltransferase that operates in the biosynthetic pathway of dolichol-linked oligosaccharides, the glycan precursors employed in protein asparagine (N)-glycosylation. The assembly of dolichol-linked oligosaccharides begins on the cytosolic side of the endoplasmic reticulum membrane and finishes in its lumen. The sequential addition of sugars to dolichol pyrophosphate produces dolichol-linked oligosaccharides containing fourteen sugars, including two GlcNAcs, nine mannoses and three glucoses. Once assembled, the oligosaccharide is transferred from the lipid to nascent proteins by oligosaccharyltransferases. Catalyzes, on the cytoplasmic face of the endoplasmic reticulum, the addition of the fourth and fifth mannose residues to the dolichol-linked oligosaccharide chain, to produce Man(5)GlcNAc(2)-PP-dolichol core oligosaccharide.</text>
</comment>
<dbReference type="VEuPathDB" id="TriTrypDB:TM35_000041530"/>
<dbReference type="GO" id="GO:0004377">
    <property type="term" value="F:GDP-Man:Man(3)GlcNAc(2)-PP-Dol alpha-1,2-mannosyltransferase activity"/>
    <property type="evidence" value="ECO:0007669"/>
    <property type="project" value="UniProtKB-UniRule"/>
</dbReference>
<evidence type="ECO:0000256" key="9">
    <source>
        <dbReference type="ARBA" id="ARBA00022989"/>
    </source>
</evidence>
<dbReference type="AlphaFoldDB" id="A0A1X0P5V7"/>
<feature type="domain" description="Glycosyl transferase family 1" evidence="14">
    <location>
        <begin position="283"/>
        <end position="443"/>
    </location>
</feature>
<protein>
    <recommendedName>
        <fullName evidence="4 12">GDP-Man:Man(3)GlcNAc(2)-PP-Dol alpha-1,2-mannosyltransferase</fullName>
        <ecNumber evidence="3 12">2.4.1.131</ecNumber>
    </recommendedName>
</protein>
<feature type="chain" id="PRO_5013321210" description="GDP-Man:Man(3)GlcNAc(2)-PP-Dol alpha-1,2-mannosyltransferase" evidence="13">
    <location>
        <begin position="25"/>
        <end position="476"/>
    </location>
</feature>
<dbReference type="Pfam" id="PF00534">
    <property type="entry name" value="Glycos_transf_1"/>
    <property type="match status" value="1"/>
</dbReference>
<evidence type="ECO:0000256" key="5">
    <source>
        <dbReference type="ARBA" id="ARBA00022676"/>
    </source>
</evidence>
<dbReference type="InterPro" id="IPR001296">
    <property type="entry name" value="Glyco_trans_1"/>
</dbReference>
<evidence type="ECO:0000256" key="1">
    <source>
        <dbReference type="ARBA" id="ARBA00004389"/>
    </source>
</evidence>
<keyword evidence="5 12" id="KW-0328">Glycosyltransferase</keyword>
<evidence type="ECO:0000256" key="3">
    <source>
        <dbReference type="ARBA" id="ARBA00012645"/>
    </source>
</evidence>
<evidence type="ECO:0000256" key="10">
    <source>
        <dbReference type="ARBA" id="ARBA00023136"/>
    </source>
</evidence>